<comment type="cofactor">
    <cofactor evidence="1">
        <name>Mn(2+)</name>
        <dbReference type="ChEBI" id="CHEBI:29035"/>
    </cofactor>
</comment>
<dbReference type="GO" id="GO:0046872">
    <property type="term" value="F:metal ion binding"/>
    <property type="evidence" value="ECO:0007669"/>
    <property type="project" value="UniProtKB-KW"/>
</dbReference>
<dbReference type="EMBL" id="LNYX01000031">
    <property type="protein sequence ID" value="KTD61600.1"/>
    <property type="molecule type" value="Genomic_DNA"/>
</dbReference>
<dbReference type="CDD" id="cd03426">
    <property type="entry name" value="NUDIX_CoAse_Nudt7"/>
    <property type="match status" value="1"/>
</dbReference>
<keyword evidence="3" id="KW-0479">Metal-binding</keyword>
<dbReference type="PANTHER" id="PTHR12992:SF11">
    <property type="entry name" value="MITOCHONDRIAL COENZYME A DIPHOSPHATASE NUDT8"/>
    <property type="match status" value="1"/>
</dbReference>
<dbReference type="Proteomes" id="UP000054877">
    <property type="component" value="Unassembled WGS sequence"/>
</dbReference>
<evidence type="ECO:0000256" key="5">
    <source>
        <dbReference type="ARBA" id="ARBA00022842"/>
    </source>
</evidence>
<dbReference type="STRING" id="452.Lspi_2230"/>
<comment type="cofactor">
    <cofactor evidence="2">
        <name>Mg(2+)</name>
        <dbReference type="ChEBI" id="CHEBI:18420"/>
    </cofactor>
</comment>
<keyword evidence="5" id="KW-0460">Magnesium</keyword>
<evidence type="ECO:0000256" key="6">
    <source>
        <dbReference type="ARBA" id="ARBA00023211"/>
    </source>
</evidence>
<reference evidence="8 9" key="1">
    <citation type="submission" date="2015-11" db="EMBL/GenBank/DDBJ databases">
        <title>Genomic analysis of 38 Legionella species identifies large and diverse effector repertoires.</title>
        <authorList>
            <person name="Burstein D."/>
            <person name="Amaro F."/>
            <person name="Zusman T."/>
            <person name="Lifshitz Z."/>
            <person name="Cohen O."/>
            <person name="Gilbert J.A."/>
            <person name="Pupko T."/>
            <person name="Shuman H.A."/>
            <person name="Segal G."/>
        </authorList>
    </citation>
    <scope>NUCLEOTIDE SEQUENCE [LARGE SCALE GENOMIC DNA]</scope>
    <source>
        <strain evidence="8 9">Mt.St.Helens-9</strain>
    </source>
</reference>
<evidence type="ECO:0000256" key="3">
    <source>
        <dbReference type="ARBA" id="ARBA00022723"/>
    </source>
</evidence>
<dbReference type="AlphaFoldDB" id="A0A0W0YXH6"/>
<dbReference type="SUPFAM" id="SSF55811">
    <property type="entry name" value="Nudix"/>
    <property type="match status" value="1"/>
</dbReference>
<dbReference type="GO" id="GO:0010945">
    <property type="term" value="F:coenzyme A diphosphatase activity"/>
    <property type="evidence" value="ECO:0007669"/>
    <property type="project" value="InterPro"/>
</dbReference>
<evidence type="ECO:0000256" key="4">
    <source>
        <dbReference type="ARBA" id="ARBA00022801"/>
    </source>
</evidence>
<keyword evidence="9" id="KW-1185">Reference proteome</keyword>
<proteinExistence type="predicted"/>
<evidence type="ECO:0000256" key="2">
    <source>
        <dbReference type="ARBA" id="ARBA00001946"/>
    </source>
</evidence>
<accession>A0A0W0YXH6</accession>
<keyword evidence="6" id="KW-0464">Manganese</keyword>
<dbReference type="PANTHER" id="PTHR12992">
    <property type="entry name" value="NUDIX HYDROLASE"/>
    <property type="match status" value="1"/>
</dbReference>
<dbReference type="Pfam" id="PF00293">
    <property type="entry name" value="NUDIX"/>
    <property type="match status" value="1"/>
</dbReference>
<organism evidence="8 9">
    <name type="scientific">Legionella spiritensis</name>
    <dbReference type="NCBI Taxonomy" id="452"/>
    <lineage>
        <taxon>Bacteria</taxon>
        <taxon>Pseudomonadati</taxon>
        <taxon>Pseudomonadota</taxon>
        <taxon>Gammaproteobacteria</taxon>
        <taxon>Legionellales</taxon>
        <taxon>Legionellaceae</taxon>
        <taxon>Legionella</taxon>
    </lineage>
</organism>
<gene>
    <name evidence="8" type="ORF">Lspi_2230</name>
</gene>
<keyword evidence="4" id="KW-0378">Hydrolase</keyword>
<dbReference type="RefSeq" id="WP_231950428.1">
    <property type="nucleotide sequence ID" value="NZ_CAAAII010000001.1"/>
</dbReference>
<evidence type="ECO:0000313" key="8">
    <source>
        <dbReference type="EMBL" id="KTD61600.1"/>
    </source>
</evidence>
<dbReference type="InterPro" id="IPR000086">
    <property type="entry name" value="NUDIX_hydrolase_dom"/>
</dbReference>
<protein>
    <submittedName>
        <fullName evidence="8">MutT/nudix family transporter protein</fullName>
    </submittedName>
</protein>
<dbReference type="InterPro" id="IPR045121">
    <property type="entry name" value="CoAse"/>
</dbReference>
<dbReference type="Gene3D" id="3.90.79.10">
    <property type="entry name" value="Nucleoside Triphosphate Pyrophosphohydrolase"/>
    <property type="match status" value="1"/>
</dbReference>
<sequence length="169" mass="19544">MRTVDQDKQAGVIVLYEECHDALILTQRSHQLREHPGEICFPGGRWQEGDVDFFATALRELQEELGIESERLHSPVLMNTVRTQSGFVIHPWFAKIPHLEPYQLDCQEVIEVFRLPMADVENPDNYQPIRVRRGDQDIESYQFATGQRFVWGATVRIMMQLTKSSATSK</sequence>
<name>A0A0W0YXH6_LEGSP</name>
<comment type="caution">
    <text evidence="8">The sequence shown here is derived from an EMBL/GenBank/DDBJ whole genome shotgun (WGS) entry which is preliminary data.</text>
</comment>
<evidence type="ECO:0000256" key="1">
    <source>
        <dbReference type="ARBA" id="ARBA00001936"/>
    </source>
</evidence>
<dbReference type="PROSITE" id="PS51462">
    <property type="entry name" value="NUDIX"/>
    <property type="match status" value="1"/>
</dbReference>
<dbReference type="InterPro" id="IPR015797">
    <property type="entry name" value="NUDIX_hydrolase-like_dom_sf"/>
</dbReference>
<feature type="domain" description="Nudix hydrolase" evidence="7">
    <location>
        <begin position="6"/>
        <end position="137"/>
    </location>
</feature>
<evidence type="ECO:0000313" key="9">
    <source>
        <dbReference type="Proteomes" id="UP000054877"/>
    </source>
</evidence>
<dbReference type="PATRIC" id="fig|452.5.peg.2461"/>
<evidence type="ECO:0000259" key="7">
    <source>
        <dbReference type="PROSITE" id="PS51462"/>
    </source>
</evidence>